<feature type="binding site" evidence="12">
    <location>
        <position position="178"/>
    </location>
    <ligand>
        <name>Ca(2+)</name>
        <dbReference type="ChEBI" id="CHEBI:29108"/>
        <label>2</label>
    </ligand>
</feature>
<dbReference type="GO" id="GO:0140825">
    <property type="term" value="F:lactoperoxidase activity"/>
    <property type="evidence" value="ECO:0007669"/>
    <property type="project" value="UniProtKB-EC"/>
</dbReference>
<evidence type="ECO:0000256" key="1">
    <source>
        <dbReference type="ARBA" id="ARBA00000189"/>
    </source>
</evidence>
<evidence type="ECO:0000256" key="8">
    <source>
        <dbReference type="ARBA" id="ARBA00023002"/>
    </source>
</evidence>
<feature type="binding site" evidence="12">
    <location>
        <position position="20"/>
    </location>
    <ligand>
        <name>Ca(2+)</name>
        <dbReference type="ChEBI" id="CHEBI:29108"/>
        <label>1</label>
    </ligand>
</feature>
<feature type="disulfide bond" evidence="13">
    <location>
        <begin position="53"/>
        <end position="254"/>
    </location>
</feature>
<dbReference type="InterPro" id="IPR019793">
    <property type="entry name" value="Peroxidases_heam-ligand_BS"/>
</dbReference>
<comment type="similarity">
    <text evidence="3">Belongs to the peroxidase family. Ascorbate peroxidase subfamily.</text>
</comment>
<dbReference type="Gene3D" id="1.10.520.10">
    <property type="match status" value="1"/>
</dbReference>
<organism evidence="15 16">
    <name type="scientific">Vigna mungo</name>
    <name type="common">Black gram</name>
    <name type="synonym">Phaseolus mungo</name>
    <dbReference type="NCBI Taxonomy" id="3915"/>
    <lineage>
        <taxon>Eukaryota</taxon>
        <taxon>Viridiplantae</taxon>
        <taxon>Streptophyta</taxon>
        <taxon>Embryophyta</taxon>
        <taxon>Tracheophyta</taxon>
        <taxon>Spermatophyta</taxon>
        <taxon>Magnoliopsida</taxon>
        <taxon>eudicotyledons</taxon>
        <taxon>Gunneridae</taxon>
        <taxon>Pentapetalae</taxon>
        <taxon>rosids</taxon>
        <taxon>fabids</taxon>
        <taxon>Fabales</taxon>
        <taxon>Fabaceae</taxon>
        <taxon>Papilionoideae</taxon>
        <taxon>50 kb inversion clade</taxon>
        <taxon>NPAAA clade</taxon>
        <taxon>indigoferoid/millettioid clade</taxon>
        <taxon>Phaseoleae</taxon>
        <taxon>Vigna</taxon>
    </lineage>
</organism>
<keyword evidence="7 12" id="KW-0479">Metal-binding</keyword>
<feature type="binding site" evidence="12">
    <location>
        <position position="6"/>
    </location>
    <ligand>
        <name>Ca(2+)</name>
        <dbReference type="ChEBI" id="CHEBI:29108"/>
        <label>1</label>
    </ligand>
</feature>
<evidence type="ECO:0000259" key="14">
    <source>
        <dbReference type="PROSITE" id="PS50873"/>
    </source>
</evidence>
<keyword evidence="8" id="KW-0560">Oxidoreductase</keyword>
<dbReference type="GO" id="GO:0020037">
    <property type="term" value="F:heme binding"/>
    <property type="evidence" value="ECO:0007669"/>
    <property type="project" value="InterPro"/>
</dbReference>
<comment type="function">
    <text evidence="2">Removal of H(2)O(2), oxidation of toxic reductants, biosynthesis and degradation of lignin, suberization, auxin catabolism, response to environmental stresses such as wounding, pathogen attack and oxidative stress. These functions might be dependent on each isozyme/isoform in each plant tissue.</text>
</comment>
<evidence type="ECO:0000256" key="2">
    <source>
        <dbReference type="ARBA" id="ARBA00002322"/>
    </source>
</evidence>
<dbReference type="Proteomes" id="UP001374535">
    <property type="component" value="Chromosome 1"/>
</dbReference>
<feature type="binding site" evidence="12">
    <location>
        <position position="4"/>
    </location>
    <ligand>
        <name>Ca(2+)</name>
        <dbReference type="ChEBI" id="CHEBI:29108"/>
        <label>1</label>
    </ligand>
</feature>
<gene>
    <name evidence="15" type="ORF">V8G54_000742</name>
</gene>
<dbReference type="PANTHER" id="PTHR31388">
    <property type="entry name" value="PEROXIDASE 72-RELATED"/>
    <property type="match status" value="1"/>
</dbReference>
<reference evidence="15 16" key="1">
    <citation type="journal article" date="2023" name="Life. Sci Alliance">
        <title>Evolutionary insights into 3D genome organization and epigenetic landscape of Vigna mungo.</title>
        <authorList>
            <person name="Junaid A."/>
            <person name="Singh B."/>
            <person name="Bhatia S."/>
        </authorList>
    </citation>
    <scope>NUCLEOTIDE SEQUENCE [LARGE SCALE GENOMIC DNA]</scope>
    <source>
        <strain evidence="15">Urdbean</strain>
    </source>
</reference>
<evidence type="ECO:0000256" key="12">
    <source>
        <dbReference type="PIRSR" id="PIRSR600823-3"/>
    </source>
</evidence>
<dbReference type="EC" id="1.11.1.7" evidence="4"/>
<dbReference type="InterPro" id="IPR002016">
    <property type="entry name" value="Haem_peroxidase"/>
</dbReference>
<sequence length="258" mass="28391">MDVGCDASVLLDDTPYFTGEKNALPNQNSLRGFEVIEDIKQHVERLCPYTVSCADILALAAREAIDMVGGPSWPVALGRRDATTTSKQAAEQQIPSPIESLENITAKFYSKGLDLRDVVALSGGHTIGFAQCFTFKGRLFDYQGSGRPDPVLDSSLLTTLQSMCPNEETSNSNLAPLDATSTSTFDNEYYRNLIYNTGLLQSDQALTRDRRTAAMVYYYSNNRLSFYNDFAQSMVRLSNAGVLTGRMGEIRQKCGSVN</sequence>
<dbReference type="PROSITE" id="PS50873">
    <property type="entry name" value="PEROXIDASE_4"/>
    <property type="match status" value="1"/>
</dbReference>
<dbReference type="Gene3D" id="1.10.420.10">
    <property type="entry name" value="Peroxidase, domain 2"/>
    <property type="match status" value="1"/>
</dbReference>
<proteinExistence type="inferred from homology"/>
<feature type="binding site" evidence="12">
    <location>
        <position position="126"/>
    </location>
    <ligand>
        <name>Ca(2+)</name>
        <dbReference type="ChEBI" id="CHEBI:29108"/>
        <label>2</label>
    </ligand>
</feature>
<evidence type="ECO:0000256" key="9">
    <source>
        <dbReference type="ARBA" id="ARBA00023004"/>
    </source>
</evidence>
<comment type="cofactor">
    <cofactor evidence="12">
        <name>Ca(2+)</name>
        <dbReference type="ChEBI" id="CHEBI:29108"/>
    </cofactor>
    <text evidence="12">Binds 2 calcium ions per subunit.</text>
</comment>
<evidence type="ECO:0000256" key="10">
    <source>
        <dbReference type="ARBA" id="ARBA00023157"/>
    </source>
</evidence>
<comment type="cofactor">
    <cofactor evidence="12">
        <name>heme b</name>
        <dbReference type="ChEBI" id="CHEBI:60344"/>
    </cofactor>
    <text evidence="12">Binds 1 heme b (iron(II)-protoporphyrin IX) group per subunit.</text>
</comment>
<feature type="domain" description="Plant heme peroxidase family profile" evidence="14">
    <location>
        <begin position="4"/>
        <end position="258"/>
    </location>
</feature>
<evidence type="ECO:0000256" key="6">
    <source>
        <dbReference type="ARBA" id="ARBA00022617"/>
    </source>
</evidence>
<keyword evidence="16" id="KW-1185">Reference proteome</keyword>
<dbReference type="GO" id="GO:0042744">
    <property type="term" value="P:hydrogen peroxide catabolic process"/>
    <property type="evidence" value="ECO:0007669"/>
    <property type="project" value="InterPro"/>
</dbReference>
<dbReference type="Pfam" id="PF00141">
    <property type="entry name" value="peroxidase"/>
    <property type="match status" value="1"/>
</dbReference>
<accession>A0AAQ3P613</accession>
<dbReference type="GO" id="GO:0046872">
    <property type="term" value="F:metal ion binding"/>
    <property type="evidence" value="ECO:0007669"/>
    <property type="project" value="UniProtKB-KW"/>
</dbReference>
<evidence type="ECO:0000256" key="11">
    <source>
        <dbReference type="PIRSR" id="PIRSR600823-2"/>
    </source>
</evidence>
<feature type="disulfide bond" evidence="13">
    <location>
        <begin position="132"/>
        <end position="164"/>
    </location>
</feature>
<evidence type="ECO:0000256" key="4">
    <source>
        <dbReference type="ARBA" id="ARBA00012313"/>
    </source>
</evidence>
<dbReference type="PRINTS" id="PR00461">
    <property type="entry name" value="PLPEROXIDASE"/>
</dbReference>
<dbReference type="PANTHER" id="PTHR31388:SF34">
    <property type="entry name" value="PEROXIDASE 10"/>
    <property type="match status" value="1"/>
</dbReference>
<evidence type="ECO:0000256" key="7">
    <source>
        <dbReference type="ARBA" id="ARBA00022723"/>
    </source>
</evidence>
<dbReference type="EMBL" id="CP144700">
    <property type="protein sequence ID" value="WVZ22198.1"/>
    <property type="molecule type" value="Genomic_DNA"/>
</dbReference>
<feature type="binding site" evidence="12">
    <location>
        <position position="186"/>
    </location>
    <ligand>
        <name>Ca(2+)</name>
        <dbReference type="ChEBI" id="CHEBI:29108"/>
        <label>2</label>
    </ligand>
</feature>
<dbReference type="InterPro" id="IPR033905">
    <property type="entry name" value="Secretory_peroxidase"/>
</dbReference>
<dbReference type="InterPro" id="IPR010255">
    <property type="entry name" value="Haem_peroxidase_sf"/>
</dbReference>
<dbReference type="FunFam" id="1.10.420.10:FF:000001">
    <property type="entry name" value="Peroxidase"/>
    <property type="match status" value="1"/>
</dbReference>
<evidence type="ECO:0000256" key="3">
    <source>
        <dbReference type="ARBA" id="ARBA00006873"/>
    </source>
</evidence>
<keyword evidence="6" id="KW-0349">Heme</keyword>
<dbReference type="AlphaFoldDB" id="A0AAQ3P613"/>
<dbReference type="SUPFAM" id="SSF48113">
    <property type="entry name" value="Heme-dependent peroxidases"/>
    <property type="match status" value="1"/>
</dbReference>
<keyword evidence="9 12" id="KW-0408">Iron</keyword>
<dbReference type="PROSITE" id="PS00435">
    <property type="entry name" value="PEROXIDASE_1"/>
    <property type="match status" value="1"/>
</dbReference>
<dbReference type="CDD" id="cd00693">
    <property type="entry name" value="secretory_peroxidase"/>
    <property type="match status" value="1"/>
</dbReference>
<feature type="binding site" description="axial binding residue" evidence="12">
    <location>
        <position position="125"/>
    </location>
    <ligand>
        <name>heme b</name>
        <dbReference type="ChEBI" id="CHEBI:60344"/>
    </ligand>
    <ligandPart>
        <name>Fe</name>
        <dbReference type="ChEBI" id="CHEBI:18248"/>
    </ligandPart>
</feature>
<protein>
    <recommendedName>
        <fullName evidence="4">peroxidase</fullName>
        <ecNumber evidence="4">1.11.1.7</ecNumber>
    </recommendedName>
</protein>
<evidence type="ECO:0000256" key="5">
    <source>
        <dbReference type="ARBA" id="ARBA00022559"/>
    </source>
</evidence>
<keyword evidence="10 13" id="KW-1015">Disulfide bond</keyword>
<keyword evidence="12" id="KW-0106">Calcium</keyword>
<dbReference type="PRINTS" id="PR00458">
    <property type="entry name" value="PEROXIDASE"/>
</dbReference>
<comment type="catalytic activity">
    <reaction evidence="1">
        <text>2 a phenolic donor + H2O2 = 2 a phenolic radical donor + 2 H2O</text>
        <dbReference type="Rhea" id="RHEA:56136"/>
        <dbReference type="ChEBI" id="CHEBI:15377"/>
        <dbReference type="ChEBI" id="CHEBI:16240"/>
        <dbReference type="ChEBI" id="CHEBI:139520"/>
        <dbReference type="ChEBI" id="CHEBI:139521"/>
        <dbReference type="EC" id="1.11.1.7"/>
    </reaction>
</comment>
<keyword evidence="5" id="KW-0575">Peroxidase</keyword>
<feature type="binding site" evidence="12">
    <location>
        <position position="8"/>
    </location>
    <ligand>
        <name>Ca(2+)</name>
        <dbReference type="ChEBI" id="CHEBI:29108"/>
        <label>1</label>
    </ligand>
</feature>
<evidence type="ECO:0000256" key="13">
    <source>
        <dbReference type="PIRSR" id="PIRSR600823-5"/>
    </source>
</evidence>
<name>A0AAQ3P613_VIGMU</name>
<dbReference type="InterPro" id="IPR000823">
    <property type="entry name" value="Peroxidase_pln"/>
</dbReference>
<evidence type="ECO:0000313" key="16">
    <source>
        <dbReference type="Proteomes" id="UP001374535"/>
    </source>
</evidence>
<feature type="binding site" evidence="11">
    <location>
        <position position="95"/>
    </location>
    <ligand>
        <name>substrate</name>
    </ligand>
</feature>
<dbReference type="GO" id="GO:0006979">
    <property type="term" value="P:response to oxidative stress"/>
    <property type="evidence" value="ECO:0007669"/>
    <property type="project" value="InterPro"/>
</dbReference>
<evidence type="ECO:0000313" key="15">
    <source>
        <dbReference type="EMBL" id="WVZ22198.1"/>
    </source>
</evidence>